<protein>
    <submittedName>
        <fullName evidence="4">Transcriptional regulator</fullName>
    </submittedName>
</protein>
<evidence type="ECO:0000256" key="2">
    <source>
        <dbReference type="SAM" id="Coils"/>
    </source>
</evidence>
<dbReference type="PROSITE" id="PS50943">
    <property type="entry name" value="HTH_CROC1"/>
    <property type="match status" value="1"/>
</dbReference>
<reference evidence="4 5" key="1">
    <citation type="submission" date="2018-04" db="EMBL/GenBank/DDBJ databases">
        <title>Sphingobacterium sp. M46 Genome.</title>
        <authorList>
            <person name="Cheng J."/>
            <person name="Li Y."/>
        </authorList>
    </citation>
    <scope>NUCLEOTIDE SEQUENCE [LARGE SCALE GENOMIC DNA]</scope>
    <source>
        <strain evidence="4 5">M46</strain>
    </source>
</reference>
<name>A0A363NK47_9SPHI</name>
<gene>
    <name evidence="4" type="ORF">DCO56_28825</name>
</gene>
<comment type="caution">
    <text evidence="4">The sequence shown here is derived from an EMBL/GenBank/DDBJ whole genome shotgun (WGS) entry which is preliminary data.</text>
</comment>
<evidence type="ECO:0000313" key="4">
    <source>
        <dbReference type="EMBL" id="PUV21070.1"/>
    </source>
</evidence>
<dbReference type="GO" id="GO:0003677">
    <property type="term" value="F:DNA binding"/>
    <property type="evidence" value="ECO:0007669"/>
    <property type="project" value="UniProtKB-KW"/>
</dbReference>
<keyword evidence="1" id="KW-0238">DNA-binding</keyword>
<sequence length="109" mass="12603">MSTLGKRIRLLRHQKGWSQKDAATQLDISIPAFSKIEAGITDINLSRIIQISKLFNVSVLQLLSSSDTEEIKDYVNEIDAIKQKLQQRDDEIIELQKKVIDLYEQLYKK</sequence>
<keyword evidence="2" id="KW-0175">Coiled coil</keyword>
<dbReference type="PANTHER" id="PTHR46558">
    <property type="entry name" value="TRACRIPTIONAL REGULATORY PROTEIN-RELATED-RELATED"/>
    <property type="match status" value="1"/>
</dbReference>
<dbReference type="EMBL" id="QCXX01000014">
    <property type="protein sequence ID" value="PUV21070.1"/>
    <property type="molecule type" value="Genomic_DNA"/>
</dbReference>
<keyword evidence="5" id="KW-1185">Reference proteome</keyword>
<dbReference type="InterPro" id="IPR001387">
    <property type="entry name" value="Cro/C1-type_HTH"/>
</dbReference>
<accession>A0A363NK47</accession>
<dbReference type="CDD" id="cd00093">
    <property type="entry name" value="HTH_XRE"/>
    <property type="match status" value="1"/>
</dbReference>
<feature type="coiled-coil region" evidence="2">
    <location>
        <begin position="71"/>
        <end position="98"/>
    </location>
</feature>
<dbReference type="SUPFAM" id="SSF47413">
    <property type="entry name" value="lambda repressor-like DNA-binding domains"/>
    <property type="match status" value="1"/>
</dbReference>
<dbReference type="Gene3D" id="1.10.260.40">
    <property type="entry name" value="lambda repressor-like DNA-binding domains"/>
    <property type="match status" value="1"/>
</dbReference>
<dbReference type="RefSeq" id="WP_108637130.1">
    <property type="nucleotide sequence ID" value="NZ_QCXX01000014.1"/>
</dbReference>
<dbReference type="Proteomes" id="UP000250831">
    <property type="component" value="Unassembled WGS sequence"/>
</dbReference>
<dbReference type="AlphaFoldDB" id="A0A363NK47"/>
<feature type="domain" description="HTH cro/C1-type" evidence="3">
    <location>
        <begin position="8"/>
        <end position="62"/>
    </location>
</feature>
<evidence type="ECO:0000259" key="3">
    <source>
        <dbReference type="PROSITE" id="PS50943"/>
    </source>
</evidence>
<evidence type="ECO:0000313" key="5">
    <source>
        <dbReference type="Proteomes" id="UP000250831"/>
    </source>
</evidence>
<organism evidence="4 5">
    <name type="scientific">Sphingobacterium athyrii</name>
    <dbReference type="NCBI Taxonomy" id="2152717"/>
    <lineage>
        <taxon>Bacteria</taxon>
        <taxon>Pseudomonadati</taxon>
        <taxon>Bacteroidota</taxon>
        <taxon>Sphingobacteriia</taxon>
        <taxon>Sphingobacteriales</taxon>
        <taxon>Sphingobacteriaceae</taxon>
        <taxon>Sphingobacterium</taxon>
    </lineage>
</organism>
<dbReference type="SMART" id="SM00530">
    <property type="entry name" value="HTH_XRE"/>
    <property type="match status" value="1"/>
</dbReference>
<dbReference type="Pfam" id="PF01381">
    <property type="entry name" value="HTH_3"/>
    <property type="match status" value="1"/>
</dbReference>
<dbReference type="OrthoDB" id="795038at2"/>
<dbReference type="PANTHER" id="PTHR46558:SF4">
    <property type="entry name" value="DNA-BIDING PHAGE PROTEIN"/>
    <property type="match status" value="1"/>
</dbReference>
<evidence type="ECO:0000256" key="1">
    <source>
        <dbReference type="ARBA" id="ARBA00023125"/>
    </source>
</evidence>
<dbReference type="InterPro" id="IPR010982">
    <property type="entry name" value="Lambda_DNA-bd_dom_sf"/>
</dbReference>
<proteinExistence type="predicted"/>